<sequence>MFSERGQIPGAQVDPIFDGRAGSIGDKVWEVKRESALPCCYWKKLPFDTVLLQTKWNTPKDETVRLIDQVRAVRPEARVIYLDWFAPLHLPNPYIFDFVDLYVKKQALIDRSSYATGMCDTNLVEYEAQWDPKLLPPRGAGVDQSLIDKKLYVGWNFATSSRLIRELSRKHHENHDRLIGLHCRMHVPDTASTWYGHMRRRCLDAVQALQLPNALIETTRVPRVTFLRELRASKMCFSPFGYGEVCWRDFEAVLCGAMLLKPDMSHIETNPNIYLPYETYVPVRWDLEDLGSKCKRYMLDEKERLRISRNAVDVWNSYVSEAWRQQWGAVIARST</sequence>
<evidence type="ECO:0000313" key="2">
    <source>
        <dbReference type="Proteomes" id="UP000317429"/>
    </source>
</evidence>
<evidence type="ECO:0008006" key="3">
    <source>
        <dbReference type="Google" id="ProtNLM"/>
    </source>
</evidence>
<proteinExistence type="predicted"/>
<reference evidence="1 2" key="1">
    <citation type="submission" date="2019-02" db="EMBL/GenBank/DDBJ databases">
        <title>Deep-cultivation of Planctomycetes and their phenomic and genomic characterization uncovers novel biology.</title>
        <authorList>
            <person name="Wiegand S."/>
            <person name="Jogler M."/>
            <person name="Boedeker C."/>
            <person name="Pinto D."/>
            <person name="Vollmers J."/>
            <person name="Rivas-Marin E."/>
            <person name="Kohn T."/>
            <person name="Peeters S.H."/>
            <person name="Heuer A."/>
            <person name="Rast P."/>
            <person name="Oberbeckmann S."/>
            <person name="Bunk B."/>
            <person name="Jeske O."/>
            <person name="Meyerdierks A."/>
            <person name="Storesund J.E."/>
            <person name="Kallscheuer N."/>
            <person name="Luecker S."/>
            <person name="Lage O.M."/>
            <person name="Pohl T."/>
            <person name="Merkel B.J."/>
            <person name="Hornburger P."/>
            <person name="Mueller R.-W."/>
            <person name="Bruemmer F."/>
            <person name="Labrenz M."/>
            <person name="Spormann A.M."/>
            <person name="Op den Camp H."/>
            <person name="Overmann J."/>
            <person name="Amann R."/>
            <person name="Jetten M.S.M."/>
            <person name="Mascher T."/>
            <person name="Medema M.H."/>
            <person name="Devos D.P."/>
            <person name="Kaster A.-K."/>
            <person name="Ovreas L."/>
            <person name="Rohde M."/>
            <person name="Galperin M.Y."/>
            <person name="Jogler C."/>
        </authorList>
    </citation>
    <scope>NUCLEOTIDE SEQUENCE [LARGE SCALE GENOMIC DNA]</scope>
    <source>
        <strain evidence="1 2">Pla175</strain>
    </source>
</reference>
<organism evidence="1 2">
    <name type="scientific">Pirellulimonas nuda</name>
    <dbReference type="NCBI Taxonomy" id="2528009"/>
    <lineage>
        <taxon>Bacteria</taxon>
        <taxon>Pseudomonadati</taxon>
        <taxon>Planctomycetota</taxon>
        <taxon>Planctomycetia</taxon>
        <taxon>Pirellulales</taxon>
        <taxon>Lacipirellulaceae</taxon>
        <taxon>Pirellulimonas</taxon>
    </lineage>
</organism>
<dbReference type="AlphaFoldDB" id="A0A518DCY3"/>
<gene>
    <name evidence="1" type="ORF">Pla175_27330</name>
</gene>
<name>A0A518DCY3_9BACT</name>
<evidence type="ECO:0000313" key="1">
    <source>
        <dbReference type="EMBL" id="QDU89344.1"/>
    </source>
</evidence>
<dbReference type="EMBL" id="CP036291">
    <property type="protein sequence ID" value="QDU89344.1"/>
    <property type="molecule type" value="Genomic_DNA"/>
</dbReference>
<keyword evidence="2" id="KW-1185">Reference proteome</keyword>
<dbReference type="KEGG" id="pnd:Pla175_27330"/>
<protein>
    <recommendedName>
        <fullName evidence="3">Glycosyltransferase family 10 (Fucosyltransferase)</fullName>
    </recommendedName>
</protein>
<accession>A0A518DCY3</accession>
<dbReference type="Proteomes" id="UP000317429">
    <property type="component" value="Chromosome"/>
</dbReference>